<dbReference type="GO" id="GO:0006952">
    <property type="term" value="P:defense response"/>
    <property type="evidence" value="ECO:0007669"/>
    <property type="project" value="InterPro"/>
</dbReference>
<evidence type="ECO:0000313" key="4">
    <source>
        <dbReference type="EMBL" id="KAG0463361.1"/>
    </source>
</evidence>
<dbReference type="Pfam" id="PF07231">
    <property type="entry name" value="Hs1pro-1_N"/>
    <property type="match status" value="1"/>
</dbReference>
<dbReference type="InterPro" id="IPR037217">
    <property type="entry name" value="Trp/Indoleamine_2_3_dOase-like"/>
</dbReference>
<feature type="domain" description="Hs1pro-1 C-terminal" evidence="2">
    <location>
        <begin position="185"/>
        <end position="450"/>
    </location>
</feature>
<dbReference type="InterPro" id="IPR009869">
    <property type="entry name" value="HSPRO1_N"/>
</dbReference>
<evidence type="ECO:0000256" key="1">
    <source>
        <dbReference type="SAM" id="MobiDB-lite"/>
    </source>
</evidence>
<dbReference type="AlphaFoldDB" id="A0A835UL43"/>
<dbReference type="EMBL" id="JADCNL010000010">
    <property type="protein sequence ID" value="KAG0463361.1"/>
    <property type="molecule type" value="Genomic_DNA"/>
</dbReference>
<comment type="caution">
    <text evidence="4">The sequence shown here is derived from an EMBL/GenBank/DDBJ whole genome shotgun (WGS) entry which is preliminary data.</text>
</comment>
<dbReference type="GO" id="GO:0019441">
    <property type="term" value="P:L-tryptophan catabolic process to kynurenine"/>
    <property type="evidence" value="ECO:0007669"/>
    <property type="project" value="InterPro"/>
</dbReference>
<name>A0A835UL43_VANPL</name>
<feature type="region of interest" description="Disordered" evidence="1">
    <location>
        <begin position="1"/>
        <end position="25"/>
    </location>
</feature>
<reference evidence="4 5" key="1">
    <citation type="journal article" date="2020" name="Nat. Food">
        <title>A phased Vanilla planifolia genome enables genetic improvement of flavour and production.</title>
        <authorList>
            <person name="Hasing T."/>
            <person name="Tang H."/>
            <person name="Brym M."/>
            <person name="Khazi F."/>
            <person name="Huang T."/>
            <person name="Chambers A.H."/>
        </authorList>
    </citation>
    <scope>NUCLEOTIDE SEQUENCE [LARGE SCALE GENOMIC DNA]</scope>
    <source>
        <tissue evidence="4">Leaf</tissue>
    </source>
</reference>
<dbReference type="InterPro" id="IPR009743">
    <property type="entry name" value="Hs1pro-1_C"/>
</dbReference>
<evidence type="ECO:0000313" key="5">
    <source>
        <dbReference type="Proteomes" id="UP000636800"/>
    </source>
</evidence>
<accession>A0A835UL43</accession>
<gene>
    <name evidence="4" type="ORF">HPP92_019430</name>
</gene>
<dbReference type="Proteomes" id="UP000636800">
    <property type="component" value="Chromosome 10"/>
</dbReference>
<dbReference type="SUPFAM" id="SSF140959">
    <property type="entry name" value="Indolic compounds 2,3-dioxygenase-like"/>
    <property type="match status" value="1"/>
</dbReference>
<dbReference type="OrthoDB" id="19232at2759"/>
<evidence type="ECO:0000259" key="2">
    <source>
        <dbReference type="Pfam" id="PF07014"/>
    </source>
</evidence>
<dbReference type="PANTHER" id="PTHR34795">
    <property type="entry name" value="NEMATODE RESISTANCE PROTEIN-LIKE HSPRO1"/>
    <property type="match status" value="1"/>
</dbReference>
<proteinExistence type="predicted"/>
<dbReference type="InterPro" id="IPR038759">
    <property type="entry name" value="HSPRO1/HSPRO2"/>
</dbReference>
<feature type="compositionally biased region" description="Polar residues" evidence="1">
    <location>
        <begin position="1"/>
        <end position="23"/>
    </location>
</feature>
<dbReference type="GO" id="GO:0020037">
    <property type="term" value="F:heme binding"/>
    <property type="evidence" value="ECO:0007669"/>
    <property type="project" value="InterPro"/>
</dbReference>
<protein>
    <recommendedName>
        <fullName evidence="6">Nematode resistance protein-like HSPRO2</fullName>
    </recommendedName>
</protein>
<dbReference type="GO" id="GO:0046872">
    <property type="term" value="F:metal ion binding"/>
    <property type="evidence" value="ECO:0007669"/>
    <property type="project" value="InterPro"/>
</dbReference>
<feature type="domain" description="Nematode resistance protein-like HSPRO1 N-terminal" evidence="3">
    <location>
        <begin position="16"/>
        <end position="182"/>
    </location>
</feature>
<dbReference type="Gene3D" id="1.20.58.480">
    <property type="match status" value="1"/>
</dbReference>
<evidence type="ECO:0000259" key="3">
    <source>
        <dbReference type="Pfam" id="PF07231"/>
    </source>
</evidence>
<dbReference type="Pfam" id="PF07014">
    <property type="entry name" value="Hs1pro-1_C"/>
    <property type="match status" value="1"/>
</dbReference>
<sequence length="469" mass="52289">MAATSEMSSRSPDMKTSASSPCSTRARETSLSDVYERYLRLPEVLKLCSSKVYSDWKNETILKPSLQALEITFRLISISLSDPRPYANSWEWNRRLESLAAMEIEIIGAFCKEKEDSGGAPVADLRSSKGLLAPFRSSQEVWLLPGGGAAAVSQTSEESLLPRLATWEISKSIASKIHFQIESRMQDSPFTLGLGEPNLSGKAILMYDLVVRPSDLHSLKKSPFENLNNYENQLLFTIHQIFETWIAAASEVAKRVVHRIDSLEWESAATDCWLLERIWSLLLEIINLHLLMDPNDLLRLKGQLAIRATSGSEAFCFRSAALRDLTTASVKELKQRVPQVLGAEADPSGAPILQQAAMRLFHCVRWGQEDDRGKIHLLQGFQAVEAAVKRFYFGYRQVVTAALGSLEATSCRPPTVSPESGDALSLMFLEPPYFPSLDAAKTFLGELWQNEQRRSSTVSRSDGRCLAKK</sequence>
<dbReference type="PANTHER" id="PTHR34795:SF1">
    <property type="entry name" value="NEMATODE RESISTANCE PROTEIN-LIKE HSPRO1"/>
    <property type="match status" value="1"/>
</dbReference>
<keyword evidence="5" id="KW-1185">Reference proteome</keyword>
<organism evidence="4 5">
    <name type="scientific">Vanilla planifolia</name>
    <name type="common">Vanilla</name>
    <dbReference type="NCBI Taxonomy" id="51239"/>
    <lineage>
        <taxon>Eukaryota</taxon>
        <taxon>Viridiplantae</taxon>
        <taxon>Streptophyta</taxon>
        <taxon>Embryophyta</taxon>
        <taxon>Tracheophyta</taxon>
        <taxon>Spermatophyta</taxon>
        <taxon>Magnoliopsida</taxon>
        <taxon>Liliopsida</taxon>
        <taxon>Asparagales</taxon>
        <taxon>Orchidaceae</taxon>
        <taxon>Vanilloideae</taxon>
        <taxon>Vanilleae</taxon>
        <taxon>Vanilla</taxon>
    </lineage>
</organism>
<evidence type="ECO:0008006" key="6">
    <source>
        <dbReference type="Google" id="ProtNLM"/>
    </source>
</evidence>